<name>A0A563DA41_9FLAO</name>
<dbReference type="PIRSF" id="PIRSF004692">
    <property type="entry name" value="KdsD_KpsF"/>
    <property type="match status" value="1"/>
</dbReference>
<dbReference type="PANTHER" id="PTHR42745:SF1">
    <property type="entry name" value="ARABINOSE 5-PHOSPHATE ISOMERASE KDSD"/>
    <property type="match status" value="1"/>
</dbReference>
<evidence type="ECO:0000256" key="3">
    <source>
        <dbReference type="ARBA" id="ARBA00023122"/>
    </source>
</evidence>
<dbReference type="GO" id="GO:0046872">
    <property type="term" value="F:metal ion binding"/>
    <property type="evidence" value="ECO:0007669"/>
    <property type="project" value="UniProtKB-KW"/>
</dbReference>
<dbReference type="GO" id="GO:0019146">
    <property type="term" value="F:arabinose-5-phosphate isomerase activity"/>
    <property type="evidence" value="ECO:0007669"/>
    <property type="project" value="UniProtKB-ARBA"/>
</dbReference>
<evidence type="ECO:0000256" key="4">
    <source>
        <dbReference type="PIRNR" id="PIRNR004692"/>
    </source>
</evidence>
<gene>
    <name evidence="8" type="ORF">ETU09_08810</name>
</gene>
<dbReference type="FunFam" id="3.40.50.10490:FF:000011">
    <property type="entry name" value="Arabinose 5-phosphate isomerase"/>
    <property type="match status" value="1"/>
</dbReference>
<dbReference type="SUPFAM" id="SSF53697">
    <property type="entry name" value="SIS domain"/>
    <property type="match status" value="1"/>
</dbReference>
<comment type="similarity">
    <text evidence="1 4">Belongs to the SIS family. GutQ/KpsF subfamily.</text>
</comment>
<dbReference type="GO" id="GO:1901135">
    <property type="term" value="P:carbohydrate derivative metabolic process"/>
    <property type="evidence" value="ECO:0007669"/>
    <property type="project" value="InterPro"/>
</dbReference>
<dbReference type="PROSITE" id="PS51464">
    <property type="entry name" value="SIS"/>
    <property type="match status" value="1"/>
</dbReference>
<keyword evidence="5" id="KW-0479">Metal-binding</keyword>
<dbReference type="Pfam" id="PF01380">
    <property type="entry name" value="SIS"/>
    <property type="match status" value="1"/>
</dbReference>
<evidence type="ECO:0000256" key="5">
    <source>
        <dbReference type="PIRSR" id="PIRSR004692-2"/>
    </source>
</evidence>
<keyword evidence="5" id="KW-0862">Zinc</keyword>
<dbReference type="OrthoDB" id="9762536at2"/>
<evidence type="ECO:0000256" key="1">
    <source>
        <dbReference type="ARBA" id="ARBA00008165"/>
    </source>
</evidence>
<dbReference type="NCBIfam" id="TIGR00393">
    <property type="entry name" value="kpsF"/>
    <property type="match status" value="1"/>
</dbReference>
<feature type="binding site" evidence="5">
    <location>
        <position position="76"/>
    </location>
    <ligand>
        <name>Zn(2+)</name>
        <dbReference type="ChEBI" id="CHEBI:29105"/>
    </ligand>
</feature>
<sequence>MEKHKILELGKNTLSLEIKELNSLNDRLGEDFVEAVNLILGCEGKIIFCGVGKSAHIANKLVATFNSTGTPAQFLHAAEAKHGDLGVIRSEDIAICISNSGTSMEIQEVVPYLKKYSSRLIAMTSNKNCLLAEQADVILDTKVDKEADPNNLAPTTSTIVQLALGDALAITLLQVKGFKSEDFAKFHPGGALGKNLLWKVEQFVKQIHKPQICLNSHLKEVINSLTSSSHGITVIVDNEKVVGVITDGDLRRVLSKDVDYNKITAKEIMSVHPKTIQKDELASVAFTQFKDNQIGQLVVLDGEKYFGIIDLHVLLENGYK</sequence>
<evidence type="ECO:0000259" key="7">
    <source>
        <dbReference type="PROSITE" id="PS51464"/>
    </source>
</evidence>
<dbReference type="InterPro" id="IPR000644">
    <property type="entry name" value="CBS_dom"/>
</dbReference>
<dbReference type="CDD" id="cd04604">
    <property type="entry name" value="CBS_pair_SIS_assoc"/>
    <property type="match status" value="1"/>
</dbReference>
<feature type="site" description="Catalytically relevant" evidence="6">
    <location>
        <position position="146"/>
    </location>
</feature>
<dbReference type="CDD" id="cd05014">
    <property type="entry name" value="SIS_Kpsf"/>
    <property type="match status" value="1"/>
</dbReference>
<dbReference type="Gene3D" id="3.10.580.10">
    <property type="entry name" value="CBS-domain"/>
    <property type="match status" value="1"/>
</dbReference>
<dbReference type="RefSeq" id="WP_146293151.1">
    <property type="nucleotide sequence ID" value="NZ_SELH01000025.1"/>
</dbReference>
<protein>
    <submittedName>
        <fullName evidence="8">KpsF/GutQ family sugar-phosphate isomerase</fullName>
    </submittedName>
</protein>
<feature type="site" description="Catalytically relevant" evidence="6">
    <location>
        <position position="53"/>
    </location>
</feature>
<evidence type="ECO:0000256" key="6">
    <source>
        <dbReference type="PIRSR" id="PIRSR004692-3"/>
    </source>
</evidence>
<organism evidence="8 9">
    <name type="scientific">Apibacter muscae</name>
    <dbReference type="NCBI Taxonomy" id="2509004"/>
    <lineage>
        <taxon>Bacteria</taxon>
        <taxon>Pseudomonadati</taxon>
        <taxon>Bacteroidota</taxon>
        <taxon>Flavobacteriia</taxon>
        <taxon>Flavobacteriales</taxon>
        <taxon>Weeksellaceae</taxon>
        <taxon>Apibacter</taxon>
    </lineage>
</organism>
<proteinExistence type="inferred from homology"/>
<keyword evidence="3" id="KW-0129">CBS domain</keyword>
<dbReference type="GO" id="GO:0005975">
    <property type="term" value="P:carbohydrate metabolic process"/>
    <property type="evidence" value="ECO:0007669"/>
    <property type="project" value="InterPro"/>
</dbReference>
<dbReference type="InterPro" id="IPR035474">
    <property type="entry name" value="SIS_Kpsf"/>
</dbReference>
<keyword evidence="2" id="KW-0677">Repeat</keyword>
<comment type="caution">
    <text evidence="8">The sequence shown here is derived from an EMBL/GenBank/DDBJ whole genome shotgun (WGS) entry which is preliminary data.</text>
</comment>
<dbReference type="InterPro" id="IPR004800">
    <property type="entry name" value="KdsD/KpsF-type"/>
</dbReference>
<dbReference type="PANTHER" id="PTHR42745">
    <property type="match status" value="1"/>
</dbReference>
<keyword evidence="8" id="KW-0413">Isomerase</keyword>
<evidence type="ECO:0000256" key="2">
    <source>
        <dbReference type="ARBA" id="ARBA00022737"/>
    </source>
</evidence>
<dbReference type="InterPro" id="IPR050986">
    <property type="entry name" value="GutQ/KpsF_isomerases"/>
</dbReference>
<dbReference type="EMBL" id="SELH01000025">
    <property type="protein sequence ID" value="TWP26654.1"/>
    <property type="molecule type" value="Genomic_DNA"/>
</dbReference>
<feature type="site" description="Catalytically relevant" evidence="6">
    <location>
        <position position="105"/>
    </location>
</feature>
<dbReference type="InterPro" id="IPR046348">
    <property type="entry name" value="SIS_dom_sf"/>
</dbReference>
<evidence type="ECO:0000313" key="8">
    <source>
        <dbReference type="EMBL" id="TWP26654.1"/>
    </source>
</evidence>
<feature type="site" description="Catalytically relevant" evidence="6">
    <location>
        <position position="187"/>
    </location>
</feature>
<dbReference type="InterPro" id="IPR046342">
    <property type="entry name" value="CBS_dom_sf"/>
</dbReference>
<reference evidence="8 9" key="1">
    <citation type="submission" date="2019-02" db="EMBL/GenBank/DDBJ databases">
        <title>Apibacter muscae sp. nov.: a novel member of the house fly microbiota.</title>
        <authorList>
            <person name="Park R."/>
        </authorList>
    </citation>
    <scope>NUCLEOTIDE SEQUENCE [LARGE SCALE GENOMIC DNA]</scope>
    <source>
        <strain evidence="8 9">AL1</strain>
    </source>
</reference>
<dbReference type="InterPro" id="IPR001347">
    <property type="entry name" value="SIS_dom"/>
</dbReference>
<dbReference type="AlphaFoldDB" id="A0A563DA41"/>
<accession>A0A563DA41</accession>
<dbReference type="Proteomes" id="UP000319499">
    <property type="component" value="Unassembled WGS sequence"/>
</dbReference>
<dbReference type="Gene3D" id="3.40.50.10490">
    <property type="entry name" value="Glucose-6-phosphate isomerase like protein, domain 1"/>
    <property type="match status" value="1"/>
</dbReference>
<dbReference type="Pfam" id="PF00571">
    <property type="entry name" value="CBS"/>
    <property type="match status" value="2"/>
</dbReference>
<keyword evidence="9" id="KW-1185">Reference proteome</keyword>
<evidence type="ECO:0000313" key="9">
    <source>
        <dbReference type="Proteomes" id="UP000319499"/>
    </source>
</evidence>
<dbReference type="GO" id="GO:0097367">
    <property type="term" value="F:carbohydrate derivative binding"/>
    <property type="evidence" value="ECO:0007669"/>
    <property type="project" value="InterPro"/>
</dbReference>
<feature type="domain" description="SIS" evidence="7">
    <location>
        <begin position="35"/>
        <end position="178"/>
    </location>
</feature>